<proteinExistence type="predicted"/>
<feature type="region of interest" description="Disordered" evidence="1">
    <location>
        <begin position="1"/>
        <end position="22"/>
    </location>
</feature>
<organism evidence="2 3">
    <name type="scientific">Polyplax serrata</name>
    <name type="common">Common mouse louse</name>
    <dbReference type="NCBI Taxonomy" id="468196"/>
    <lineage>
        <taxon>Eukaryota</taxon>
        <taxon>Metazoa</taxon>
        <taxon>Ecdysozoa</taxon>
        <taxon>Arthropoda</taxon>
        <taxon>Hexapoda</taxon>
        <taxon>Insecta</taxon>
        <taxon>Pterygota</taxon>
        <taxon>Neoptera</taxon>
        <taxon>Paraneoptera</taxon>
        <taxon>Psocodea</taxon>
        <taxon>Troctomorpha</taxon>
        <taxon>Phthiraptera</taxon>
        <taxon>Anoplura</taxon>
        <taxon>Polyplacidae</taxon>
        <taxon>Polyplax</taxon>
    </lineage>
</organism>
<dbReference type="Proteomes" id="UP001359485">
    <property type="component" value="Unassembled WGS sequence"/>
</dbReference>
<gene>
    <name evidence="2" type="ORF">RUM44_004534</name>
</gene>
<sequence length="74" mass="8858">MDDPLEDLPLSKPLQTPGRLKIQDALKKKERFNREHEEVGIPYNIFHLYVDPEYININNMPRERAKSRRQVLEN</sequence>
<comment type="caution">
    <text evidence="2">The sequence shown here is derived from an EMBL/GenBank/DDBJ whole genome shotgun (WGS) entry which is preliminary data.</text>
</comment>
<evidence type="ECO:0000313" key="2">
    <source>
        <dbReference type="EMBL" id="KAK6633927.1"/>
    </source>
</evidence>
<evidence type="ECO:0000256" key="1">
    <source>
        <dbReference type="SAM" id="MobiDB-lite"/>
    </source>
</evidence>
<protein>
    <submittedName>
        <fullName evidence="2">Uncharacterized protein</fullName>
    </submittedName>
</protein>
<dbReference type="EMBL" id="JAWJWF010000004">
    <property type="protein sequence ID" value="KAK6633927.1"/>
    <property type="molecule type" value="Genomic_DNA"/>
</dbReference>
<evidence type="ECO:0000313" key="3">
    <source>
        <dbReference type="Proteomes" id="UP001359485"/>
    </source>
</evidence>
<reference evidence="2 3" key="1">
    <citation type="submission" date="2023-09" db="EMBL/GenBank/DDBJ databases">
        <title>Genomes of two closely related lineages of the louse Polyplax serrata with different host specificities.</title>
        <authorList>
            <person name="Martinu J."/>
            <person name="Tarabai H."/>
            <person name="Stefka J."/>
            <person name="Hypsa V."/>
        </authorList>
    </citation>
    <scope>NUCLEOTIDE SEQUENCE [LARGE SCALE GENOMIC DNA]</scope>
    <source>
        <strain evidence="2">98ZLc_SE</strain>
    </source>
</reference>
<keyword evidence="3" id="KW-1185">Reference proteome</keyword>
<name>A0ABR1B4Y5_POLSC</name>
<accession>A0ABR1B4Y5</accession>